<proteinExistence type="predicted"/>
<evidence type="ECO:0000313" key="1">
    <source>
        <dbReference type="EMBL" id="PRQ52311.1"/>
    </source>
</evidence>
<dbReference type="EMBL" id="PDCK01000040">
    <property type="protein sequence ID" value="PRQ52311.1"/>
    <property type="molecule type" value="Genomic_DNA"/>
</dbReference>
<protein>
    <submittedName>
        <fullName evidence="1">Uncharacterized protein</fullName>
    </submittedName>
</protein>
<sequence>MMNHVEQSQRKQKYSNSSPITFYNELQGLAGVAILRHFRFPYRFAVTNALATAFCRG</sequence>
<dbReference type="Gramene" id="PRQ52311">
    <property type="protein sequence ID" value="PRQ52311"/>
    <property type="gene ID" value="RchiOBHm_Chr2g0154051"/>
</dbReference>
<name>A0A2P6S0W5_ROSCH</name>
<gene>
    <name evidence="1" type="ORF">RchiOBHm_Chr2g0154051</name>
</gene>
<keyword evidence="2" id="KW-1185">Reference proteome</keyword>
<reference evidence="1 2" key="1">
    <citation type="journal article" date="2018" name="Nat. Genet.">
        <title>The Rosa genome provides new insights in the design of modern roses.</title>
        <authorList>
            <person name="Bendahmane M."/>
        </authorList>
    </citation>
    <scope>NUCLEOTIDE SEQUENCE [LARGE SCALE GENOMIC DNA]</scope>
    <source>
        <strain evidence="2">cv. Old Blush</strain>
    </source>
</reference>
<accession>A0A2P6S0W5</accession>
<organism evidence="1 2">
    <name type="scientific">Rosa chinensis</name>
    <name type="common">China rose</name>
    <dbReference type="NCBI Taxonomy" id="74649"/>
    <lineage>
        <taxon>Eukaryota</taxon>
        <taxon>Viridiplantae</taxon>
        <taxon>Streptophyta</taxon>
        <taxon>Embryophyta</taxon>
        <taxon>Tracheophyta</taxon>
        <taxon>Spermatophyta</taxon>
        <taxon>Magnoliopsida</taxon>
        <taxon>eudicotyledons</taxon>
        <taxon>Gunneridae</taxon>
        <taxon>Pentapetalae</taxon>
        <taxon>rosids</taxon>
        <taxon>fabids</taxon>
        <taxon>Rosales</taxon>
        <taxon>Rosaceae</taxon>
        <taxon>Rosoideae</taxon>
        <taxon>Rosoideae incertae sedis</taxon>
        <taxon>Rosa</taxon>
    </lineage>
</organism>
<comment type="caution">
    <text evidence="1">The sequence shown here is derived from an EMBL/GenBank/DDBJ whole genome shotgun (WGS) entry which is preliminary data.</text>
</comment>
<evidence type="ECO:0000313" key="2">
    <source>
        <dbReference type="Proteomes" id="UP000238479"/>
    </source>
</evidence>
<dbReference type="AlphaFoldDB" id="A0A2P6S0W5"/>
<dbReference type="Proteomes" id="UP000238479">
    <property type="component" value="Chromosome 2"/>
</dbReference>